<dbReference type="InterPro" id="IPR027417">
    <property type="entry name" value="P-loop_NTPase"/>
</dbReference>
<evidence type="ECO:0000313" key="1">
    <source>
        <dbReference type="EMBL" id="GAA4673529.1"/>
    </source>
</evidence>
<dbReference type="Pfam" id="PF13469">
    <property type="entry name" value="Sulfotransfer_3"/>
    <property type="match status" value="1"/>
</dbReference>
<organism evidence="1 2">
    <name type="scientific">Nocardioides nanhaiensis</name>
    <dbReference type="NCBI Taxonomy" id="1476871"/>
    <lineage>
        <taxon>Bacteria</taxon>
        <taxon>Bacillati</taxon>
        <taxon>Actinomycetota</taxon>
        <taxon>Actinomycetes</taxon>
        <taxon>Propionibacteriales</taxon>
        <taxon>Nocardioidaceae</taxon>
        <taxon>Nocardioides</taxon>
    </lineage>
</organism>
<gene>
    <name evidence="1" type="ORF">GCM10023226_08190</name>
</gene>
<dbReference type="RefSeq" id="WP_345262909.1">
    <property type="nucleotide sequence ID" value="NZ_BAABIM010000001.1"/>
</dbReference>
<dbReference type="SUPFAM" id="SSF52540">
    <property type="entry name" value="P-loop containing nucleoside triphosphate hydrolases"/>
    <property type="match status" value="1"/>
</dbReference>
<accession>A0ABP8VV55</accession>
<dbReference type="Gene3D" id="3.40.50.300">
    <property type="entry name" value="P-loop containing nucleotide triphosphate hydrolases"/>
    <property type="match status" value="1"/>
</dbReference>
<reference evidence="2" key="1">
    <citation type="journal article" date="2019" name="Int. J. Syst. Evol. Microbiol.">
        <title>The Global Catalogue of Microorganisms (GCM) 10K type strain sequencing project: providing services to taxonomists for standard genome sequencing and annotation.</title>
        <authorList>
            <consortium name="The Broad Institute Genomics Platform"/>
            <consortium name="The Broad Institute Genome Sequencing Center for Infectious Disease"/>
            <person name="Wu L."/>
            <person name="Ma J."/>
        </authorList>
    </citation>
    <scope>NUCLEOTIDE SEQUENCE [LARGE SCALE GENOMIC DNA]</scope>
    <source>
        <strain evidence="2">JCM 18127</strain>
    </source>
</reference>
<dbReference type="EMBL" id="BAABIM010000001">
    <property type="protein sequence ID" value="GAA4673529.1"/>
    <property type="molecule type" value="Genomic_DNA"/>
</dbReference>
<comment type="caution">
    <text evidence="1">The sequence shown here is derived from an EMBL/GenBank/DDBJ whole genome shotgun (WGS) entry which is preliminary data.</text>
</comment>
<name>A0ABP8VV55_9ACTN</name>
<protein>
    <recommendedName>
        <fullName evidence="3">Sulfotransferase</fullName>
    </recommendedName>
</protein>
<evidence type="ECO:0000313" key="2">
    <source>
        <dbReference type="Proteomes" id="UP001500621"/>
    </source>
</evidence>
<dbReference type="Proteomes" id="UP001500621">
    <property type="component" value="Unassembled WGS sequence"/>
</dbReference>
<proteinExistence type="predicted"/>
<sequence>MPAPTPLFVVGVARSGTTALTEVLSDHPQVVIGMERFKKLWGERIGELTPQLLTRERFLDFDDDLTRIRPDRSQRWADFYAKQADRFDQARYVGEKMTATPMEALWQTMPDARFVGIVRRIEEVAASWDARAARPDDVGWSERLDNERAVQAWNRNNTRLRRARRQHPERVALVEYGELFGDPDGGALRRLLAWLDLEVTPEVEESFGQAHRTYVEKVAGKDRTLAPEVERLLAERVAPRLWHHLSKLTV</sequence>
<evidence type="ECO:0008006" key="3">
    <source>
        <dbReference type="Google" id="ProtNLM"/>
    </source>
</evidence>
<keyword evidence="2" id="KW-1185">Reference proteome</keyword>